<evidence type="ECO:0000256" key="7">
    <source>
        <dbReference type="ARBA" id="ARBA00022777"/>
    </source>
</evidence>
<evidence type="ECO:0000256" key="8">
    <source>
        <dbReference type="ARBA" id="ARBA00022840"/>
    </source>
</evidence>
<dbReference type="PANTHER" id="PTHR12358">
    <property type="entry name" value="SPHINGOSINE KINASE"/>
    <property type="match status" value="1"/>
</dbReference>
<sequence length="393" mass="42828">MQGRTVVCKRALCSQCSECDLRAAAGSRWYSCNYTVILSATLPVAVENMTCNSGLSMSTQRKATLIYNPHAGFDNWLQNIRATAVFWRSHGWEVSLRETGRPSHATELAGEAARNGHQLVLAAGGDGTLHEVANGLLGSDTVLAILPAGTTNCFARDLGLPSPNGRNPYWLIEASERLMAGTVHAMDVGECSNGRSFILWAATGVDGRIVESVEPRSRLLKRFGIAGYFVKATLPFLLYRGSWTRVTVDGVSVEDEMLAVIINNTRLYAGGLFNLNSGNMLDDGKFDVWILPGRYSLRMLRHSLIIMAGLHTRDSEIVHLEGRYIVIETAQPQPFHLDGELIDGERDRATPVAIQIESKFLHVLVPTGAPANLFAHPGIPLSQLMRSADAAVS</sequence>
<dbReference type="PROSITE" id="PS50146">
    <property type="entry name" value="DAGK"/>
    <property type="match status" value="1"/>
</dbReference>
<dbReference type="EMBL" id="DSMG01000160">
    <property type="protein sequence ID" value="HDX32821.1"/>
    <property type="molecule type" value="Genomic_DNA"/>
</dbReference>
<dbReference type="GO" id="GO:0008654">
    <property type="term" value="P:phospholipid biosynthetic process"/>
    <property type="evidence" value="ECO:0007669"/>
    <property type="project" value="UniProtKB-KW"/>
</dbReference>
<dbReference type="InterPro" id="IPR017438">
    <property type="entry name" value="ATP-NAD_kinase_N"/>
</dbReference>
<comment type="caution">
    <text evidence="14">The sequence shown here is derived from an EMBL/GenBank/DDBJ whole genome shotgun (WGS) entry which is preliminary data.</text>
</comment>
<dbReference type="InterPro" id="IPR050187">
    <property type="entry name" value="Lipid_Phosphate_FormReg"/>
</dbReference>
<organism evidence="14">
    <name type="scientific">Caldilinea aerophila</name>
    <dbReference type="NCBI Taxonomy" id="133453"/>
    <lineage>
        <taxon>Bacteria</taxon>
        <taxon>Bacillati</taxon>
        <taxon>Chloroflexota</taxon>
        <taxon>Caldilineae</taxon>
        <taxon>Caldilineales</taxon>
        <taxon>Caldilineaceae</taxon>
        <taxon>Caldilinea</taxon>
    </lineage>
</organism>
<evidence type="ECO:0000256" key="12">
    <source>
        <dbReference type="ARBA" id="ARBA00023264"/>
    </source>
</evidence>
<dbReference type="GO" id="GO:0004143">
    <property type="term" value="F:ATP-dependent diacylglycerol kinase activity"/>
    <property type="evidence" value="ECO:0007669"/>
    <property type="project" value="TreeGrafter"/>
</dbReference>
<dbReference type="InterPro" id="IPR001206">
    <property type="entry name" value="Diacylglycerol_kinase_cat_dom"/>
</dbReference>
<dbReference type="InterPro" id="IPR005218">
    <property type="entry name" value="Diacylglycerol/lipid_kinase"/>
</dbReference>
<dbReference type="Pfam" id="PF00781">
    <property type="entry name" value="DAGK_cat"/>
    <property type="match status" value="1"/>
</dbReference>
<dbReference type="PANTHER" id="PTHR12358:SF106">
    <property type="entry name" value="LIPID KINASE YEGS"/>
    <property type="match status" value="1"/>
</dbReference>
<keyword evidence="7 14" id="KW-0418">Kinase</keyword>
<evidence type="ECO:0000256" key="1">
    <source>
        <dbReference type="ARBA" id="ARBA00001946"/>
    </source>
</evidence>
<keyword evidence="10" id="KW-0443">Lipid metabolism</keyword>
<keyword evidence="11" id="KW-0594">Phospholipid biosynthesis</keyword>
<keyword evidence="12" id="KW-1208">Phospholipid metabolism</keyword>
<keyword evidence="9" id="KW-0460">Magnesium</keyword>
<evidence type="ECO:0000256" key="11">
    <source>
        <dbReference type="ARBA" id="ARBA00023209"/>
    </source>
</evidence>
<evidence type="ECO:0000256" key="4">
    <source>
        <dbReference type="ARBA" id="ARBA00022679"/>
    </source>
</evidence>
<keyword evidence="6" id="KW-0547">Nucleotide-binding</keyword>
<accession>A0A7C1JJ86</accession>
<dbReference type="SMART" id="SM00046">
    <property type="entry name" value="DAGKc"/>
    <property type="match status" value="1"/>
</dbReference>
<dbReference type="InterPro" id="IPR045540">
    <property type="entry name" value="YegS/DAGK_C"/>
</dbReference>
<dbReference type="InterPro" id="IPR016064">
    <property type="entry name" value="NAD/diacylglycerol_kinase_sf"/>
</dbReference>
<evidence type="ECO:0000256" key="6">
    <source>
        <dbReference type="ARBA" id="ARBA00022741"/>
    </source>
</evidence>
<evidence type="ECO:0000256" key="5">
    <source>
        <dbReference type="ARBA" id="ARBA00022723"/>
    </source>
</evidence>
<dbReference type="GO" id="GO:0046872">
    <property type="term" value="F:metal ion binding"/>
    <property type="evidence" value="ECO:0007669"/>
    <property type="project" value="UniProtKB-KW"/>
</dbReference>
<dbReference type="GO" id="GO:0005886">
    <property type="term" value="C:plasma membrane"/>
    <property type="evidence" value="ECO:0007669"/>
    <property type="project" value="TreeGrafter"/>
</dbReference>
<keyword evidence="8" id="KW-0067">ATP-binding</keyword>
<comment type="cofactor">
    <cofactor evidence="1">
        <name>Mg(2+)</name>
        <dbReference type="ChEBI" id="CHEBI:18420"/>
    </cofactor>
</comment>
<evidence type="ECO:0000313" key="14">
    <source>
        <dbReference type="EMBL" id="HDX32821.1"/>
    </source>
</evidence>
<dbReference type="GO" id="GO:0005524">
    <property type="term" value="F:ATP binding"/>
    <property type="evidence" value="ECO:0007669"/>
    <property type="project" value="UniProtKB-KW"/>
</dbReference>
<feature type="domain" description="DAGKc" evidence="13">
    <location>
        <begin position="58"/>
        <end position="196"/>
    </location>
</feature>
<evidence type="ECO:0000256" key="10">
    <source>
        <dbReference type="ARBA" id="ARBA00023098"/>
    </source>
</evidence>
<evidence type="ECO:0000256" key="2">
    <source>
        <dbReference type="ARBA" id="ARBA00005983"/>
    </source>
</evidence>
<name>A0A7C1JJ86_9CHLR</name>
<dbReference type="Gene3D" id="2.60.200.40">
    <property type="match status" value="1"/>
</dbReference>
<evidence type="ECO:0000259" key="13">
    <source>
        <dbReference type="PROSITE" id="PS50146"/>
    </source>
</evidence>
<protein>
    <submittedName>
        <fullName evidence="14">Diacylglycerol kinase family lipid kinase</fullName>
    </submittedName>
</protein>
<gene>
    <name evidence="14" type="ORF">ENQ20_15235</name>
</gene>
<comment type="similarity">
    <text evidence="2">Belongs to the diacylglycerol/lipid kinase family.</text>
</comment>
<keyword evidence="3" id="KW-0444">Lipid biosynthesis</keyword>
<keyword evidence="5" id="KW-0479">Metal-binding</keyword>
<dbReference type="Pfam" id="PF19279">
    <property type="entry name" value="YegS_C"/>
    <property type="match status" value="1"/>
</dbReference>
<evidence type="ECO:0000256" key="9">
    <source>
        <dbReference type="ARBA" id="ARBA00022842"/>
    </source>
</evidence>
<dbReference type="SUPFAM" id="SSF111331">
    <property type="entry name" value="NAD kinase/diacylglycerol kinase-like"/>
    <property type="match status" value="1"/>
</dbReference>
<dbReference type="AlphaFoldDB" id="A0A7C1JJ86"/>
<dbReference type="Gene3D" id="3.40.50.10330">
    <property type="entry name" value="Probable inorganic polyphosphate/atp-NAD kinase, domain 1"/>
    <property type="match status" value="1"/>
</dbReference>
<keyword evidence="4" id="KW-0808">Transferase</keyword>
<dbReference type="NCBIfam" id="TIGR00147">
    <property type="entry name" value="YegS/Rv2252/BmrU family lipid kinase"/>
    <property type="match status" value="1"/>
</dbReference>
<proteinExistence type="inferred from homology"/>
<reference evidence="14" key="1">
    <citation type="journal article" date="2020" name="mSystems">
        <title>Genome- and Community-Level Interaction Insights into Carbon Utilization and Element Cycling Functions of Hydrothermarchaeota in Hydrothermal Sediment.</title>
        <authorList>
            <person name="Zhou Z."/>
            <person name="Liu Y."/>
            <person name="Xu W."/>
            <person name="Pan J."/>
            <person name="Luo Z.H."/>
            <person name="Li M."/>
        </authorList>
    </citation>
    <scope>NUCLEOTIDE SEQUENCE [LARGE SCALE GENOMIC DNA]</scope>
    <source>
        <strain evidence="14">SpSt-289</strain>
    </source>
</reference>
<evidence type="ECO:0000256" key="3">
    <source>
        <dbReference type="ARBA" id="ARBA00022516"/>
    </source>
</evidence>